<keyword evidence="7" id="KW-1185">Reference proteome</keyword>
<feature type="domain" description="Methyl-accepting transducer" evidence="5">
    <location>
        <begin position="285"/>
        <end position="542"/>
    </location>
</feature>
<evidence type="ECO:0000256" key="1">
    <source>
        <dbReference type="ARBA" id="ARBA00023224"/>
    </source>
</evidence>
<keyword evidence="4" id="KW-1133">Transmembrane helix</keyword>
<protein>
    <submittedName>
        <fullName evidence="6">Methyl-accepting chemotaxis sensory transducer</fullName>
    </submittedName>
</protein>
<dbReference type="Proteomes" id="UP000033115">
    <property type="component" value="Chromosome"/>
</dbReference>
<reference evidence="6 7" key="1">
    <citation type="journal article" date="2015" name="J. Biotechnol.">
        <title>Complete genome sequence of a malodorant-producing acetogen, Clostridium scatologenes ATCC 25775(T).</title>
        <authorList>
            <person name="Zhu Z."/>
            <person name="Guo T."/>
            <person name="Zheng H."/>
            <person name="Song T."/>
            <person name="Ouyang P."/>
            <person name="Xie J."/>
        </authorList>
    </citation>
    <scope>NUCLEOTIDE SEQUENCE [LARGE SCALE GENOMIC DNA]</scope>
    <source>
        <strain evidence="6 7">ATCC 25775</strain>
    </source>
</reference>
<dbReference type="Pfam" id="PF00015">
    <property type="entry name" value="MCPsignal"/>
    <property type="match status" value="1"/>
</dbReference>
<dbReference type="InterPro" id="IPR004089">
    <property type="entry name" value="MCPsignal_dom"/>
</dbReference>
<name>A0A0E3JLR8_CLOSL</name>
<dbReference type="PANTHER" id="PTHR32089:SF112">
    <property type="entry name" value="LYSOZYME-LIKE PROTEIN-RELATED"/>
    <property type="match status" value="1"/>
</dbReference>
<dbReference type="AlphaFoldDB" id="A0A0E3JLR8"/>
<accession>A0A0E3JLR8</accession>
<dbReference type="GO" id="GO:0006935">
    <property type="term" value="P:chemotaxis"/>
    <property type="evidence" value="ECO:0007669"/>
    <property type="project" value="InterPro"/>
</dbReference>
<keyword evidence="1 3" id="KW-0807">Transducer</keyword>
<evidence type="ECO:0000259" key="5">
    <source>
        <dbReference type="PROSITE" id="PS50111"/>
    </source>
</evidence>
<dbReference type="Pfam" id="PF12729">
    <property type="entry name" value="4HB_MCP_1"/>
    <property type="match status" value="1"/>
</dbReference>
<dbReference type="GO" id="GO:0007165">
    <property type="term" value="P:signal transduction"/>
    <property type="evidence" value="ECO:0007669"/>
    <property type="project" value="UniProtKB-KW"/>
</dbReference>
<dbReference type="PRINTS" id="PR00260">
    <property type="entry name" value="CHEMTRNSDUCR"/>
</dbReference>
<feature type="transmembrane region" description="Helical" evidence="4">
    <location>
        <begin position="12"/>
        <end position="37"/>
    </location>
</feature>
<evidence type="ECO:0000256" key="3">
    <source>
        <dbReference type="PROSITE-ProRule" id="PRU00284"/>
    </source>
</evidence>
<dbReference type="GO" id="GO:0004888">
    <property type="term" value="F:transmembrane signaling receptor activity"/>
    <property type="evidence" value="ECO:0007669"/>
    <property type="project" value="InterPro"/>
</dbReference>
<dbReference type="InterPro" id="IPR024478">
    <property type="entry name" value="HlyB_4HB_MCP"/>
</dbReference>
<dbReference type="STRING" id="1548.CSCA_0004"/>
<dbReference type="RefSeq" id="WP_029162261.1">
    <property type="nucleotide sequence ID" value="NZ_CP009933.1"/>
</dbReference>
<dbReference type="EMBL" id="CP009933">
    <property type="protein sequence ID" value="AKA67129.1"/>
    <property type="molecule type" value="Genomic_DNA"/>
</dbReference>
<dbReference type="SMART" id="SM00283">
    <property type="entry name" value="MA"/>
    <property type="match status" value="1"/>
</dbReference>
<evidence type="ECO:0000313" key="6">
    <source>
        <dbReference type="EMBL" id="AKA67129.1"/>
    </source>
</evidence>
<dbReference type="KEGG" id="csq:CSCA_0004"/>
<dbReference type="GO" id="GO:0016020">
    <property type="term" value="C:membrane"/>
    <property type="evidence" value="ECO:0007669"/>
    <property type="project" value="InterPro"/>
</dbReference>
<evidence type="ECO:0000256" key="4">
    <source>
        <dbReference type="SAM" id="Phobius"/>
    </source>
</evidence>
<dbReference type="PROSITE" id="PS50111">
    <property type="entry name" value="CHEMOTAXIS_TRANSDUC_2"/>
    <property type="match status" value="1"/>
</dbReference>
<dbReference type="InterPro" id="IPR004090">
    <property type="entry name" value="Chemotax_Me-accpt_rcpt"/>
</dbReference>
<keyword evidence="4" id="KW-0472">Membrane</keyword>
<organism evidence="6 7">
    <name type="scientific">Clostridium scatologenes</name>
    <dbReference type="NCBI Taxonomy" id="1548"/>
    <lineage>
        <taxon>Bacteria</taxon>
        <taxon>Bacillati</taxon>
        <taxon>Bacillota</taxon>
        <taxon>Clostridia</taxon>
        <taxon>Eubacteriales</taxon>
        <taxon>Clostridiaceae</taxon>
        <taxon>Clostridium</taxon>
    </lineage>
</organism>
<evidence type="ECO:0000313" key="7">
    <source>
        <dbReference type="Proteomes" id="UP000033115"/>
    </source>
</evidence>
<dbReference type="Gene3D" id="1.10.287.950">
    <property type="entry name" value="Methyl-accepting chemotaxis protein"/>
    <property type="match status" value="1"/>
</dbReference>
<gene>
    <name evidence="6" type="ORF">CSCA_0004</name>
</gene>
<dbReference type="SUPFAM" id="SSF58104">
    <property type="entry name" value="Methyl-accepting chemotaxis protein (MCP) signaling domain"/>
    <property type="match status" value="1"/>
</dbReference>
<proteinExistence type="inferred from homology"/>
<comment type="similarity">
    <text evidence="2">Belongs to the methyl-accepting chemotaxis (MCP) protein family.</text>
</comment>
<dbReference type="HOGENOM" id="CLU_000445_107_27_9"/>
<evidence type="ECO:0000256" key="2">
    <source>
        <dbReference type="ARBA" id="ARBA00029447"/>
    </source>
</evidence>
<dbReference type="PANTHER" id="PTHR32089">
    <property type="entry name" value="METHYL-ACCEPTING CHEMOTAXIS PROTEIN MCPB"/>
    <property type="match status" value="1"/>
</dbReference>
<keyword evidence="4" id="KW-0812">Transmembrane</keyword>
<sequence length="571" mass="64208">MKINFNSFKNINITQGIIVMWLVSLITTIVIGVIGYVNTSRMHNNINDMYVNIIPKLKDWGDVNGDMGVLRNTLTKIIDRPFEEQNEKTMISLNNDIRAIISRNEISSKNDSDEMKLVLQMKEAYEHYYSFIPNIIEQRKNNIVPDKQITNVSMGNYGNDLAKKNIQLIDYQKQKAKEQNEKSKILYYKNMTLFIIIFSISILILTIISIIVIFIIKNSIKEFIDNLCKLSEGDFTVKFNTKLTNEFGIMNKALEKTVISISNTISLIKNDSTNVTNQSISLTNISEQMHCYIKEVSTLIKEVTKGSSSQADQLVLINSNLNSFGEELDVIMESINGIHNNAKSISNRSKKSDVELSKLASSINNIATSYDEARKRISELTISIEKITEIINLINNISDQTNLLALNASIEAARAGEAGRGFSVVADEIRKLAEQSRSSSRDISNLLNTIEGEANLVTQTTDNANNELMEQLTVISNNIVSFREIITSIEGILPQIQEMNKSIVEINSRKDHIISNVEKTSLVAEENSQASQEISSSTEKMTMSSDEVAKAAILLKDMMKKILEQVEKFVV</sequence>
<feature type="transmembrane region" description="Helical" evidence="4">
    <location>
        <begin position="192"/>
        <end position="216"/>
    </location>
</feature>